<evidence type="ECO:0000256" key="3">
    <source>
        <dbReference type="ARBA" id="ARBA00022448"/>
    </source>
</evidence>
<evidence type="ECO:0000313" key="11">
    <source>
        <dbReference type="Proteomes" id="UP001652442"/>
    </source>
</evidence>
<protein>
    <submittedName>
        <fullName evidence="10">Spore germination protein</fullName>
    </submittedName>
</protein>
<comment type="subcellular location">
    <subcellularLocation>
        <location evidence="1">Membrane</location>
        <topology evidence="1">Multi-pass membrane protein</topology>
    </subcellularLocation>
</comment>
<keyword evidence="6 8" id="KW-1133">Transmembrane helix</keyword>
<name>A0ABT2TLL7_9FIRM</name>
<evidence type="ECO:0000256" key="1">
    <source>
        <dbReference type="ARBA" id="ARBA00004141"/>
    </source>
</evidence>
<keyword evidence="4" id="KW-0309">Germination</keyword>
<keyword evidence="3" id="KW-0813">Transport</keyword>
<evidence type="ECO:0000256" key="2">
    <source>
        <dbReference type="ARBA" id="ARBA00007998"/>
    </source>
</evidence>
<feature type="transmembrane region" description="Helical" evidence="8">
    <location>
        <begin position="21"/>
        <end position="42"/>
    </location>
</feature>
<evidence type="ECO:0000256" key="6">
    <source>
        <dbReference type="ARBA" id="ARBA00022989"/>
    </source>
</evidence>
<feature type="transmembrane region" description="Helical" evidence="8">
    <location>
        <begin position="158"/>
        <end position="175"/>
    </location>
</feature>
<dbReference type="EMBL" id="JAOQJQ010000005">
    <property type="protein sequence ID" value="MCU6763104.1"/>
    <property type="molecule type" value="Genomic_DNA"/>
</dbReference>
<keyword evidence="7 8" id="KW-0472">Membrane</keyword>
<evidence type="ECO:0000256" key="7">
    <source>
        <dbReference type="ARBA" id="ARBA00023136"/>
    </source>
</evidence>
<comment type="similarity">
    <text evidence="2">Belongs to the amino acid-polyamine-organocation (APC) superfamily. Spore germination protein (SGP) (TC 2.A.3.9) family.</text>
</comment>
<gene>
    <name evidence="10" type="ORF">OCV88_12325</name>
</gene>
<reference evidence="10 11" key="1">
    <citation type="journal article" date="2021" name="ISME Commun">
        <title>Automated analysis of genomic sequences facilitates high-throughput and comprehensive description of bacteria.</title>
        <authorList>
            <person name="Hitch T.C.A."/>
        </authorList>
    </citation>
    <scope>NUCLEOTIDE SEQUENCE [LARGE SCALE GENOMIC DNA]</scope>
    <source>
        <strain evidence="10 11">Sanger_109</strain>
    </source>
</reference>
<sequence length="687" mass="76853">MEQDRVLFSNNRKVSIRQMKRLLFLEIFGISSLLLPGILAKICRTDGVFAMAAGAFLAAVLVKGLCRARIKKVMEKQEAQRVQNSPPAAVSVFQKIRAFLLLLLFCALGGFLLYVLTTVIENQLLDTEFIWIILLTLLIAGGYGVSRGVECRARIYEILFWFLLVPLIIMLILAARDVNADYWLPVFFSGWGNFLLGTVICFGFFMISALAVLFMPYCAKPEQTGSAAVQTICLAAALNIGLYLILLGVFQADLLASLKYPVISLMAMAQIPGGLFERQDALMVAIWFFSLFSLFNSFIFYGVLQTDSLRPPKVKKRSTGKGRIGIILFLVLAAAILCLLNGCSLKEPEQRMYPLALGVSQADQGYDISYACPKLAADDSQKDAATADTIETVTAQSLFEAQEFVSQDTDKTLDFNHLKVLVLDTEILQREDKMEKLLGYFMENENMAWNTYVVAMDDDMEKIFDGKLDVGKSLGTYLEDMIQGREDLKSSAAVTIKSLISQYRNRNEMILIPQLAMEEDEPVVAAYRIYSNMHDHGSISAKDAWMAFLLQGQAKKVSMTLENGAYITVGDIKTDRNIYAAENESVKEQKLPVQDLIIKGTLKVSGSTVVSGGEQEELLSLAQTQMEQELNRFVKEQSQKNYTDITDSFLKLSGYQRELYKLYQDNPEAYEKIVSTNAEVRLKLLNT</sequence>
<evidence type="ECO:0000256" key="5">
    <source>
        <dbReference type="ARBA" id="ARBA00022692"/>
    </source>
</evidence>
<feature type="transmembrane region" description="Helical" evidence="8">
    <location>
        <begin position="281"/>
        <end position="304"/>
    </location>
</feature>
<evidence type="ECO:0000256" key="4">
    <source>
        <dbReference type="ARBA" id="ARBA00022544"/>
    </source>
</evidence>
<dbReference type="PANTHER" id="PTHR34975:SF2">
    <property type="entry name" value="SPORE GERMINATION PROTEIN A2"/>
    <property type="match status" value="1"/>
</dbReference>
<feature type="transmembrane region" description="Helical" evidence="8">
    <location>
        <begin position="98"/>
        <end position="117"/>
    </location>
</feature>
<evidence type="ECO:0000256" key="8">
    <source>
        <dbReference type="SAM" id="Phobius"/>
    </source>
</evidence>
<feature type="transmembrane region" description="Helical" evidence="8">
    <location>
        <begin position="129"/>
        <end position="146"/>
    </location>
</feature>
<dbReference type="RefSeq" id="WP_158425747.1">
    <property type="nucleotide sequence ID" value="NZ_JAOQJQ010000005.1"/>
</dbReference>
<keyword evidence="11" id="KW-1185">Reference proteome</keyword>
<evidence type="ECO:0000259" key="9">
    <source>
        <dbReference type="Pfam" id="PF25198"/>
    </source>
</evidence>
<comment type="caution">
    <text evidence="10">The sequence shown here is derived from an EMBL/GenBank/DDBJ whole genome shotgun (WGS) entry which is preliminary data.</text>
</comment>
<feature type="transmembrane region" description="Helical" evidence="8">
    <location>
        <begin position="227"/>
        <end position="250"/>
    </location>
</feature>
<dbReference type="InterPro" id="IPR004761">
    <property type="entry name" value="Spore_GerAB"/>
</dbReference>
<dbReference type="Proteomes" id="UP001652442">
    <property type="component" value="Unassembled WGS sequence"/>
</dbReference>
<dbReference type="Pfam" id="PF25198">
    <property type="entry name" value="Spore_GerAC_N"/>
    <property type="match status" value="1"/>
</dbReference>
<proteinExistence type="inferred from homology"/>
<dbReference type="PANTHER" id="PTHR34975">
    <property type="entry name" value="SPORE GERMINATION PROTEIN A2"/>
    <property type="match status" value="1"/>
</dbReference>
<dbReference type="Pfam" id="PF03845">
    <property type="entry name" value="Spore_permease"/>
    <property type="match status" value="1"/>
</dbReference>
<dbReference type="InterPro" id="IPR057336">
    <property type="entry name" value="GerAC_N"/>
</dbReference>
<keyword evidence="5 8" id="KW-0812">Transmembrane</keyword>
<evidence type="ECO:0000313" key="10">
    <source>
        <dbReference type="EMBL" id="MCU6763104.1"/>
    </source>
</evidence>
<accession>A0ABT2TLL7</accession>
<organism evidence="10 11">
    <name type="scientific">Brotonthovivens ammoniilytica</name>
    <dbReference type="NCBI Taxonomy" id="2981725"/>
    <lineage>
        <taxon>Bacteria</taxon>
        <taxon>Bacillati</taxon>
        <taxon>Bacillota</taxon>
        <taxon>Clostridia</taxon>
        <taxon>Lachnospirales</taxon>
        <taxon>Lachnospiraceae</taxon>
        <taxon>Brotonthovivens</taxon>
    </lineage>
</organism>
<feature type="domain" description="Spore germination protein N-terminal" evidence="9">
    <location>
        <begin position="346"/>
        <end position="515"/>
    </location>
</feature>
<feature type="transmembrane region" description="Helical" evidence="8">
    <location>
        <begin position="324"/>
        <end position="342"/>
    </location>
</feature>
<feature type="transmembrane region" description="Helical" evidence="8">
    <location>
        <begin position="48"/>
        <end position="66"/>
    </location>
</feature>
<feature type="transmembrane region" description="Helical" evidence="8">
    <location>
        <begin position="195"/>
        <end position="215"/>
    </location>
</feature>